<feature type="transmembrane region" description="Helical" evidence="5">
    <location>
        <begin position="12"/>
        <end position="37"/>
    </location>
</feature>
<feature type="transmembrane region" description="Helical" evidence="5">
    <location>
        <begin position="299"/>
        <end position="317"/>
    </location>
</feature>
<feature type="transmembrane region" description="Helical" evidence="5">
    <location>
        <begin position="405"/>
        <end position="432"/>
    </location>
</feature>
<name>A0A318JUC7_9BURK</name>
<dbReference type="InterPro" id="IPR039672">
    <property type="entry name" value="MFS_2"/>
</dbReference>
<dbReference type="InterPro" id="IPR036259">
    <property type="entry name" value="MFS_trans_sf"/>
</dbReference>
<feature type="domain" description="Major facilitator superfamily (MFS) profile" evidence="6">
    <location>
        <begin position="233"/>
        <end position="444"/>
    </location>
</feature>
<evidence type="ECO:0000259" key="6">
    <source>
        <dbReference type="PROSITE" id="PS50850"/>
    </source>
</evidence>
<dbReference type="GO" id="GO:0005886">
    <property type="term" value="C:plasma membrane"/>
    <property type="evidence" value="ECO:0007669"/>
    <property type="project" value="TreeGrafter"/>
</dbReference>
<organism evidence="7 8">
    <name type="scientific">Undibacterium pigrum</name>
    <dbReference type="NCBI Taxonomy" id="401470"/>
    <lineage>
        <taxon>Bacteria</taxon>
        <taxon>Pseudomonadati</taxon>
        <taxon>Pseudomonadota</taxon>
        <taxon>Betaproteobacteria</taxon>
        <taxon>Burkholderiales</taxon>
        <taxon>Oxalobacteraceae</taxon>
        <taxon>Undibacterium</taxon>
    </lineage>
</organism>
<evidence type="ECO:0000256" key="5">
    <source>
        <dbReference type="SAM" id="Phobius"/>
    </source>
</evidence>
<feature type="transmembrane region" description="Helical" evidence="5">
    <location>
        <begin position="182"/>
        <end position="204"/>
    </location>
</feature>
<feature type="transmembrane region" description="Helical" evidence="5">
    <location>
        <begin position="82"/>
        <end position="100"/>
    </location>
</feature>
<keyword evidence="4 5" id="KW-0472">Membrane</keyword>
<dbReference type="OrthoDB" id="3717977at2"/>
<dbReference type="GO" id="GO:0015293">
    <property type="term" value="F:symporter activity"/>
    <property type="evidence" value="ECO:0007669"/>
    <property type="project" value="InterPro"/>
</dbReference>
<dbReference type="Gene3D" id="1.20.1250.20">
    <property type="entry name" value="MFS general substrate transporter like domains"/>
    <property type="match status" value="2"/>
</dbReference>
<protein>
    <submittedName>
        <fullName evidence="7">Na+/melibiose symporter-like transporter</fullName>
    </submittedName>
</protein>
<dbReference type="EMBL" id="QJKB01000003">
    <property type="protein sequence ID" value="PXX44088.1"/>
    <property type="molecule type" value="Genomic_DNA"/>
</dbReference>
<keyword evidence="2 5" id="KW-0812">Transmembrane</keyword>
<gene>
    <name evidence="7" type="ORF">DFR42_103357</name>
</gene>
<comment type="caution">
    <text evidence="7">The sequence shown here is derived from an EMBL/GenBank/DDBJ whole genome shotgun (WGS) entry which is preliminary data.</text>
</comment>
<dbReference type="AlphaFoldDB" id="A0A318JUC7"/>
<dbReference type="Pfam" id="PF13347">
    <property type="entry name" value="MFS_2"/>
    <property type="match status" value="1"/>
</dbReference>
<keyword evidence="8" id="KW-1185">Reference proteome</keyword>
<dbReference type="SUPFAM" id="SSF103473">
    <property type="entry name" value="MFS general substrate transporter"/>
    <property type="match status" value="1"/>
</dbReference>
<sequence>MADTSLPTRSLTAAFGAGTFGSTLSSGVVPLMFLFYLTEFAHVPPALAGVLLAIPKVSDVLLDPWIGRRTDSWAHRLGSRGALLAFTTLLLPVLLILLFIPFDSLALSLRAFLIGVLLVAQSLLLTVFSVAHTALAGDITDTMAGRSTLMAARALGQTFAGLLVSILAPQLVAAMGAGSTGYLGMAAILACAALLALGLCWLAVRRIPLRTGMEAKATVPLRLALQHTLRNRRFYCVVLILITLGAGSTALFAALPYANQHLLKAGPQNLSALLTPIFVALLAGVSVAPTLARRFRPNTVLTVALLLAFVGSIWFAAGPRENGAMIAGGLLFGFSFGVLTVLISTLAIEAATSSSSQGESLGLYLGILFSAEKLGQSLGGIAVGFGLEWVGSLQGTPAPAALQRLATLFVGVPAAALLAALLALLALMLLAVRKGTQSNKEYQA</sequence>
<reference evidence="7 8" key="1">
    <citation type="submission" date="2018-05" db="EMBL/GenBank/DDBJ databases">
        <title>Genomic Encyclopedia of Type Strains, Phase IV (KMG-IV): sequencing the most valuable type-strain genomes for metagenomic binning, comparative biology and taxonomic classification.</title>
        <authorList>
            <person name="Goeker M."/>
        </authorList>
    </citation>
    <scope>NUCLEOTIDE SEQUENCE [LARGE SCALE GENOMIC DNA]</scope>
    <source>
        <strain evidence="7 8">DSM 19792</strain>
    </source>
</reference>
<evidence type="ECO:0000256" key="2">
    <source>
        <dbReference type="ARBA" id="ARBA00022692"/>
    </source>
</evidence>
<evidence type="ECO:0000256" key="1">
    <source>
        <dbReference type="ARBA" id="ARBA00009617"/>
    </source>
</evidence>
<evidence type="ECO:0000256" key="4">
    <source>
        <dbReference type="ARBA" id="ARBA00023136"/>
    </source>
</evidence>
<keyword evidence="3 5" id="KW-1133">Transmembrane helix</keyword>
<evidence type="ECO:0000313" key="7">
    <source>
        <dbReference type="EMBL" id="PXX44088.1"/>
    </source>
</evidence>
<dbReference type="PANTHER" id="PTHR11328:SF24">
    <property type="entry name" value="MAJOR FACILITATOR SUPERFAMILY (MFS) PROFILE DOMAIN-CONTAINING PROTEIN"/>
    <property type="match status" value="1"/>
</dbReference>
<evidence type="ECO:0000313" key="8">
    <source>
        <dbReference type="Proteomes" id="UP000247792"/>
    </source>
</evidence>
<dbReference type="Proteomes" id="UP000247792">
    <property type="component" value="Unassembled WGS sequence"/>
</dbReference>
<dbReference type="PANTHER" id="PTHR11328">
    <property type="entry name" value="MAJOR FACILITATOR SUPERFAMILY DOMAIN-CONTAINING PROTEIN"/>
    <property type="match status" value="1"/>
</dbReference>
<feature type="transmembrane region" description="Helical" evidence="5">
    <location>
        <begin position="323"/>
        <end position="349"/>
    </location>
</feature>
<feature type="transmembrane region" description="Helical" evidence="5">
    <location>
        <begin position="43"/>
        <end position="62"/>
    </location>
</feature>
<dbReference type="GO" id="GO:0008643">
    <property type="term" value="P:carbohydrate transport"/>
    <property type="evidence" value="ECO:0007669"/>
    <property type="project" value="InterPro"/>
</dbReference>
<dbReference type="RefSeq" id="WP_110255335.1">
    <property type="nucleotide sequence ID" value="NZ_QJKB01000003.1"/>
</dbReference>
<proteinExistence type="inferred from homology"/>
<evidence type="ECO:0000256" key="3">
    <source>
        <dbReference type="ARBA" id="ARBA00022989"/>
    </source>
</evidence>
<dbReference type="PROSITE" id="PS50850">
    <property type="entry name" value="MFS"/>
    <property type="match status" value="1"/>
</dbReference>
<dbReference type="InterPro" id="IPR020846">
    <property type="entry name" value="MFS_dom"/>
</dbReference>
<feature type="transmembrane region" description="Helical" evidence="5">
    <location>
        <begin position="234"/>
        <end position="258"/>
    </location>
</feature>
<feature type="transmembrane region" description="Helical" evidence="5">
    <location>
        <begin position="158"/>
        <end position="176"/>
    </location>
</feature>
<feature type="transmembrane region" description="Helical" evidence="5">
    <location>
        <begin position="270"/>
        <end position="292"/>
    </location>
</feature>
<feature type="transmembrane region" description="Helical" evidence="5">
    <location>
        <begin position="361"/>
        <end position="385"/>
    </location>
</feature>
<accession>A0A318JUC7</accession>
<comment type="similarity">
    <text evidence="1">Belongs to the sodium:galactoside symporter (TC 2.A.2) family.</text>
</comment>
<feature type="transmembrane region" description="Helical" evidence="5">
    <location>
        <begin position="112"/>
        <end position="137"/>
    </location>
</feature>